<dbReference type="STRING" id="1794912.AXX12_12460"/>
<dbReference type="OrthoDB" id="5446016at2"/>
<keyword evidence="4" id="KW-1185">Reference proteome</keyword>
<dbReference type="PANTHER" id="PTHR36927:SF1">
    <property type="entry name" value="MDO-LIKE PROTEIN"/>
    <property type="match status" value="1"/>
</dbReference>
<sequence>MNGTVQRMYFFDNLRVFIILLMVVFHVGMAYTTWDLVWWVNDMQKNKLFDLFVWATDVYIMPIMFLIAGYFTPVLLLNKGIKLFWQDKLRRIVLPWLAGVLFIAPLIGYSALVSNTDTQPNYLSFWANDFFGEYYQQAHYWFLELLAIFFLLFTIAYVLRPSYFREQPQSRIPSVWFFLLFALFSAVPFFIGNLFFWSDAWIHVKRLIMIQPVRVGLYLCYFALGVYAWKNAWFTRDGYRPCPFTWSIAAVIMLFVFLYYRVTFTLMPDVPVLFKAGHALVFSFFSLTAAFSFIALFQRFADSDAYLWRRLAANSYTIYFIHQCVVIPLAFAVQKIQFNIWIKYLGVSVAAVTLCFLISEYIISPVLSLTKKDGKPL</sequence>
<feature type="transmembrane region" description="Helical" evidence="1">
    <location>
        <begin position="272"/>
        <end position="296"/>
    </location>
</feature>
<comment type="caution">
    <text evidence="3">The sequence shown here is derived from an EMBL/GenBank/DDBJ whole genome shotgun (WGS) entry which is preliminary data.</text>
</comment>
<feature type="transmembrane region" description="Helical" evidence="1">
    <location>
        <begin position="241"/>
        <end position="260"/>
    </location>
</feature>
<dbReference type="Proteomes" id="UP000076268">
    <property type="component" value="Unassembled WGS sequence"/>
</dbReference>
<accession>A0A154BNU1</accession>
<gene>
    <name evidence="3" type="ORF">AXX12_12460</name>
</gene>
<feature type="transmembrane region" description="Helical" evidence="1">
    <location>
        <begin position="316"/>
        <end position="334"/>
    </location>
</feature>
<evidence type="ECO:0000313" key="4">
    <source>
        <dbReference type="Proteomes" id="UP000076268"/>
    </source>
</evidence>
<keyword evidence="1" id="KW-0472">Membrane</keyword>
<dbReference type="InterPro" id="IPR002656">
    <property type="entry name" value="Acyl_transf_3_dom"/>
</dbReference>
<feature type="transmembrane region" description="Helical" evidence="1">
    <location>
        <begin position="340"/>
        <end position="363"/>
    </location>
</feature>
<feature type="transmembrane region" description="Helical" evidence="1">
    <location>
        <begin position="92"/>
        <end position="112"/>
    </location>
</feature>
<proteinExistence type="predicted"/>
<feature type="transmembrane region" description="Helical" evidence="1">
    <location>
        <begin position="208"/>
        <end position="229"/>
    </location>
</feature>
<dbReference type="EMBL" id="LSGP01000023">
    <property type="protein sequence ID" value="KYZ75520.1"/>
    <property type="molecule type" value="Genomic_DNA"/>
</dbReference>
<feature type="domain" description="Acyltransferase 3" evidence="2">
    <location>
        <begin position="9"/>
        <end position="359"/>
    </location>
</feature>
<dbReference type="AlphaFoldDB" id="A0A154BNU1"/>
<feature type="transmembrane region" description="Helical" evidence="1">
    <location>
        <begin position="12"/>
        <end position="31"/>
    </location>
</feature>
<organism evidence="3 4">
    <name type="scientific">Anaerosporomusa subterranea</name>
    <dbReference type="NCBI Taxonomy" id="1794912"/>
    <lineage>
        <taxon>Bacteria</taxon>
        <taxon>Bacillati</taxon>
        <taxon>Bacillota</taxon>
        <taxon>Negativicutes</taxon>
        <taxon>Acetonemataceae</taxon>
        <taxon>Anaerosporomusa</taxon>
    </lineage>
</organism>
<dbReference type="Pfam" id="PF01757">
    <property type="entry name" value="Acyl_transf_3"/>
    <property type="match status" value="1"/>
</dbReference>
<protein>
    <recommendedName>
        <fullName evidence="2">Acyltransferase 3 domain-containing protein</fullName>
    </recommendedName>
</protein>
<keyword evidence="1" id="KW-1133">Transmembrane helix</keyword>
<feature type="transmembrane region" description="Helical" evidence="1">
    <location>
        <begin position="51"/>
        <end position="71"/>
    </location>
</feature>
<reference evidence="3 4" key="1">
    <citation type="submission" date="2016-02" db="EMBL/GenBank/DDBJ databases">
        <title>Anaerosporomusa subterraneum gen. nov., sp. nov., a spore-forming obligate anaerobe isolated from saprolite.</title>
        <authorList>
            <person name="Choi J.K."/>
            <person name="Shah M."/>
            <person name="Yee N."/>
        </authorList>
    </citation>
    <scope>NUCLEOTIDE SEQUENCE [LARGE SCALE GENOMIC DNA]</scope>
    <source>
        <strain evidence="3 4">RU4</strain>
    </source>
</reference>
<name>A0A154BNU1_ANASB</name>
<dbReference type="InterPro" id="IPR050623">
    <property type="entry name" value="Glucan_succinyl_AcylTrfase"/>
</dbReference>
<feature type="transmembrane region" description="Helical" evidence="1">
    <location>
        <begin position="175"/>
        <end position="196"/>
    </location>
</feature>
<evidence type="ECO:0000259" key="2">
    <source>
        <dbReference type="Pfam" id="PF01757"/>
    </source>
</evidence>
<evidence type="ECO:0000256" key="1">
    <source>
        <dbReference type="SAM" id="Phobius"/>
    </source>
</evidence>
<evidence type="ECO:0000313" key="3">
    <source>
        <dbReference type="EMBL" id="KYZ75520.1"/>
    </source>
</evidence>
<keyword evidence="1" id="KW-0812">Transmembrane</keyword>
<dbReference type="GO" id="GO:0016747">
    <property type="term" value="F:acyltransferase activity, transferring groups other than amino-acyl groups"/>
    <property type="evidence" value="ECO:0007669"/>
    <property type="project" value="InterPro"/>
</dbReference>
<feature type="transmembrane region" description="Helical" evidence="1">
    <location>
        <begin position="138"/>
        <end position="159"/>
    </location>
</feature>
<dbReference type="PANTHER" id="PTHR36927">
    <property type="entry name" value="BLR4337 PROTEIN"/>
    <property type="match status" value="1"/>
</dbReference>